<dbReference type="InterPro" id="IPR007219">
    <property type="entry name" value="XnlR_reg_dom"/>
</dbReference>
<sequence length="1084" mass="120102">MFEQRIGPLIAYVARTTADRQGCETRSGVDSASMHLNSPGFPCSLQPFKAHGIGGCRKPFRKRRQKLKNGSAAMKLADYRDGLVKGFEYYSEKTLEPVVGNGQTPQLRSLSRLANDPWETKTQSPRTPSTRTNGNLHTNTLTVADHHHHKTQAAASAPAMPQKRPGSAESPISTKVKLPKFERDTEDFSSVVKSKLQAYTRTGQACDRCKVRKIRCDALPQGCSHCANQNLECFVTDRVTGRTERRGYIQDLEREKTDMLNHIRALEKVLENNGIEVIPWKWGPRDENYPPGVMFDSMGYPVVPPAEAGKSQWSRVETVWTRNKLETKPTSIPSLYHMPQPTASSKTLESRAYDGCPGVGSDFAPLSSIKGTKLSILGTTVDVTSFLAPDMDDLPTSGAPLYNRSAQAFIQSAYRLNPPLPAELPPRSEAFEYAEWYFIICHPFGPILHKPSFMTLLTRIYDDPAFVATSAELVVVHMVFATIYFQYGVRNPQNLERHRQLDRLASQHYHYCLNKFCDLEADRTITSVQALLLLGLHMRGFSKPGGAYLVSYSAFAKAIELGLNKAAPGVLDGSVLNLETELRSRAWWSVLVLTTALNGHLGRPMVVTMQDFDVPLPTPIPEECLTADGITDRSRIGECTYWVGLAIYQITPAYMDLYANIYSIRRDPRRHAEVVARIEEQVAKWKEELPAELRADDEEQVSQSGKAKLFALIARGVYLELRLMLRHPSACPLVDPDYQAENTRLSEEMSRELLDHVTTVLKLKSGDTTWYQISTYVAAVSCTLAANWERRFSITQEEVARLRREMNRWLGIIEETGKSLGSQVGVCADISKIINHTIAGIEAVRRGGSQSARSSVKTSLSDEQTREQRKPSPEWSRVPKSRSTPVEASSAGDMNGSCFGNTNTVYQPVTTFEDHSNSITSGASVPPTSLGFDPNISLYHTGTGISTTDAGPDATHQQQPNPLVAFASQATQQLASFHSPSDEAVTNANESVTALNTWSGNKNWVDWTSALSDWQDRCSANTLLHLGGSAHQPMSQHQAQQQQFVMNGQHPHPTDIGGCLPVVPVTSAKQWPLLVFNHDGTSLG</sequence>
<dbReference type="SMART" id="SM00906">
    <property type="entry name" value="Fungal_trans"/>
    <property type="match status" value="1"/>
</dbReference>
<dbReference type="Pfam" id="PF04082">
    <property type="entry name" value="Fungal_trans"/>
    <property type="match status" value="1"/>
</dbReference>
<feature type="domain" description="Zn(2)-C6 fungal-type" evidence="4">
    <location>
        <begin position="205"/>
        <end position="233"/>
    </location>
</feature>
<dbReference type="CDD" id="cd12148">
    <property type="entry name" value="fungal_TF_MHR"/>
    <property type="match status" value="1"/>
</dbReference>
<feature type="region of interest" description="Disordered" evidence="3">
    <location>
        <begin position="147"/>
        <end position="172"/>
    </location>
</feature>
<protein>
    <recommendedName>
        <fullName evidence="4">Zn(2)-C6 fungal-type domain-containing protein</fullName>
    </recommendedName>
</protein>
<dbReference type="GO" id="GO:0008270">
    <property type="term" value="F:zinc ion binding"/>
    <property type="evidence" value="ECO:0007669"/>
    <property type="project" value="InterPro"/>
</dbReference>
<dbReference type="GO" id="GO:0006351">
    <property type="term" value="P:DNA-templated transcription"/>
    <property type="evidence" value="ECO:0007669"/>
    <property type="project" value="InterPro"/>
</dbReference>
<dbReference type="CDD" id="cd00067">
    <property type="entry name" value="GAL4"/>
    <property type="match status" value="1"/>
</dbReference>
<gene>
    <name evidence="5" type="ORF">OOU_Y34scaffold00540g56</name>
</gene>
<dbReference type="Proteomes" id="UP000011086">
    <property type="component" value="Unassembled WGS sequence"/>
</dbReference>
<evidence type="ECO:0000313" key="5">
    <source>
        <dbReference type="EMBL" id="ELQ38451.1"/>
    </source>
</evidence>
<dbReference type="GO" id="GO:0003677">
    <property type="term" value="F:DNA binding"/>
    <property type="evidence" value="ECO:0007669"/>
    <property type="project" value="InterPro"/>
</dbReference>
<proteinExistence type="predicted"/>
<dbReference type="PANTHER" id="PTHR46910">
    <property type="entry name" value="TRANSCRIPTION FACTOR PDR1"/>
    <property type="match status" value="1"/>
</dbReference>
<dbReference type="PROSITE" id="PS50048">
    <property type="entry name" value="ZN2_CY6_FUNGAL_2"/>
    <property type="match status" value="1"/>
</dbReference>
<dbReference type="SUPFAM" id="SSF57701">
    <property type="entry name" value="Zn2/Cys6 DNA-binding domain"/>
    <property type="match status" value="1"/>
</dbReference>
<dbReference type="InterPro" id="IPR001138">
    <property type="entry name" value="Zn2Cys6_DnaBD"/>
</dbReference>
<accession>A0AA97NY29</accession>
<keyword evidence="2" id="KW-0539">Nucleus</keyword>
<dbReference type="Gene3D" id="4.10.240.10">
    <property type="entry name" value="Zn(2)-C6 fungal-type DNA-binding domain"/>
    <property type="match status" value="1"/>
</dbReference>
<feature type="compositionally biased region" description="Basic and acidic residues" evidence="3">
    <location>
        <begin position="863"/>
        <end position="872"/>
    </location>
</feature>
<dbReference type="GO" id="GO:0000981">
    <property type="term" value="F:DNA-binding transcription factor activity, RNA polymerase II-specific"/>
    <property type="evidence" value="ECO:0007669"/>
    <property type="project" value="InterPro"/>
</dbReference>
<evidence type="ECO:0000256" key="1">
    <source>
        <dbReference type="ARBA" id="ARBA00022723"/>
    </source>
</evidence>
<reference evidence="5" key="1">
    <citation type="journal article" date="2012" name="PLoS Genet.">
        <title>Comparative analysis of the genomes of two field isolates of the rice blast fungus Magnaporthe oryzae.</title>
        <authorList>
            <person name="Xue M."/>
            <person name="Yang J."/>
            <person name="Li Z."/>
            <person name="Hu S."/>
            <person name="Yao N."/>
            <person name="Dean R.A."/>
            <person name="Zhao W."/>
            <person name="Shen M."/>
            <person name="Zhang H."/>
            <person name="Li C."/>
            <person name="Liu L."/>
            <person name="Cao L."/>
            <person name="Xu X."/>
            <person name="Xing Y."/>
            <person name="Hsiang T."/>
            <person name="Zhang Z."/>
            <person name="Xu J.R."/>
            <person name="Peng Y.L."/>
        </authorList>
    </citation>
    <scope>NUCLEOTIDE SEQUENCE</scope>
    <source>
        <strain evidence="5">Y34</strain>
    </source>
</reference>
<evidence type="ECO:0000256" key="3">
    <source>
        <dbReference type="SAM" id="MobiDB-lite"/>
    </source>
</evidence>
<dbReference type="Pfam" id="PF00172">
    <property type="entry name" value="Zn_clus"/>
    <property type="match status" value="1"/>
</dbReference>
<organism evidence="5">
    <name type="scientific">Pyricularia oryzae (strain Y34)</name>
    <name type="common">Rice blast fungus</name>
    <name type="synonym">Magnaporthe oryzae</name>
    <dbReference type="NCBI Taxonomy" id="1143189"/>
    <lineage>
        <taxon>Eukaryota</taxon>
        <taxon>Fungi</taxon>
        <taxon>Dikarya</taxon>
        <taxon>Ascomycota</taxon>
        <taxon>Pezizomycotina</taxon>
        <taxon>Sordariomycetes</taxon>
        <taxon>Sordariomycetidae</taxon>
        <taxon>Magnaporthales</taxon>
        <taxon>Pyriculariaceae</taxon>
        <taxon>Pyricularia</taxon>
    </lineage>
</organism>
<feature type="region of interest" description="Disordered" evidence="3">
    <location>
        <begin position="113"/>
        <end position="135"/>
    </location>
</feature>
<dbReference type="PANTHER" id="PTHR46910:SF4">
    <property type="entry name" value="ZN(2)-C6 FUNGAL-TYPE DOMAIN-CONTAINING PROTEIN"/>
    <property type="match status" value="1"/>
</dbReference>
<dbReference type="PROSITE" id="PS00463">
    <property type="entry name" value="ZN2_CY6_FUNGAL_1"/>
    <property type="match status" value="1"/>
</dbReference>
<dbReference type="AlphaFoldDB" id="A0AA97NY29"/>
<dbReference type="InterPro" id="IPR050987">
    <property type="entry name" value="AtrR-like"/>
</dbReference>
<dbReference type="InterPro" id="IPR036864">
    <property type="entry name" value="Zn2-C6_fun-type_DNA-bd_sf"/>
</dbReference>
<feature type="compositionally biased region" description="Polar residues" evidence="3">
    <location>
        <begin position="848"/>
        <end position="862"/>
    </location>
</feature>
<feature type="region of interest" description="Disordered" evidence="3">
    <location>
        <begin position="845"/>
        <end position="899"/>
    </location>
</feature>
<dbReference type="EMBL" id="JH792933">
    <property type="protein sequence ID" value="ELQ38451.1"/>
    <property type="molecule type" value="Genomic_DNA"/>
</dbReference>
<feature type="compositionally biased region" description="Polar residues" evidence="3">
    <location>
        <begin position="120"/>
        <end position="135"/>
    </location>
</feature>
<evidence type="ECO:0000259" key="4">
    <source>
        <dbReference type="PROSITE" id="PS50048"/>
    </source>
</evidence>
<name>A0AA97NY29_PYRO3</name>
<keyword evidence="1" id="KW-0479">Metal-binding</keyword>
<dbReference type="SMART" id="SM00066">
    <property type="entry name" value="GAL4"/>
    <property type="match status" value="1"/>
</dbReference>
<evidence type="ECO:0000256" key="2">
    <source>
        <dbReference type="ARBA" id="ARBA00023242"/>
    </source>
</evidence>